<comment type="similarity">
    <text evidence="11">Belongs to the class I-like SAM-binding methyltransferase superfamily. DOT1 family.</text>
</comment>
<evidence type="ECO:0000256" key="10">
    <source>
        <dbReference type="ARBA" id="ARBA00047770"/>
    </source>
</evidence>
<evidence type="ECO:0000256" key="8">
    <source>
        <dbReference type="ARBA" id="ARBA00023242"/>
    </source>
</evidence>
<dbReference type="PANTHER" id="PTHR21451">
    <property type="entry name" value="HISTONE H3 METHYLTRANSFERASE"/>
    <property type="match status" value="1"/>
</dbReference>
<reference evidence="15 17" key="2">
    <citation type="submission" date="2018-11" db="EMBL/GenBank/DDBJ databases">
        <authorList>
            <consortium name="Pathogen Informatics"/>
        </authorList>
    </citation>
    <scope>NUCLEOTIDE SEQUENCE [LARGE SCALE GENOMIC DNA]</scope>
</reference>
<keyword evidence="4 11" id="KW-0489">Methyltransferase</keyword>
<keyword evidence="5 11" id="KW-0808">Transferase</keyword>
<evidence type="ECO:0000256" key="9">
    <source>
        <dbReference type="ARBA" id="ARBA00029821"/>
    </source>
</evidence>
<evidence type="ECO:0000256" key="3">
    <source>
        <dbReference type="ARBA" id="ARBA00020987"/>
    </source>
</evidence>
<dbReference type="GO" id="GO:0032259">
    <property type="term" value="P:methylation"/>
    <property type="evidence" value="ECO:0007669"/>
    <property type="project" value="UniProtKB-KW"/>
</dbReference>
<dbReference type="PANTHER" id="PTHR21451:SF0">
    <property type="entry name" value="HISTONE-LYSINE N-METHYLTRANSFERASE, H3 LYSINE-79 SPECIFIC"/>
    <property type="match status" value="1"/>
</dbReference>
<feature type="domain" description="DOT1" evidence="14">
    <location>
        <begin position="58"/>
        <end position="417"/>
    </location>
</feature>
<dbReference type="InterPro" id="IPR025789">
    <property type="entry name" value="DOT1_dom"/>
</dbReference>
<dbReference type="WBParaSite" id="DME_0000590201-mRNA-1">
    <property type="protein sequence ID" value="DME_0000590201-mRNA-1"/>
    <property type="gene ID" value="DME_0000590201"/>
</dbReference>
<name>A0A158Q4W7_DRAME</name>
<dbReference type="STRING" id="318479.A0A158Q4W7"/>
<feature type="compositionally biased region" description="Low complexity" evidence="13">
    <location>
        <begin position="29"/>
        <end position="38"/>
    </location>
</feature>
<protein>
    <recommendedName>
        <fullName evidence="3 11">Histone-lysine N-methyltransferase, H3 lysine-79 specific</fullName>
        <ecNumber evidence="2 11">2.1.1.360</ecNumber>
    </recommendedName>
    <alternativeName>
        <fullName evidence="9 11">Histone H3-K79 methyltransferase</fullName>
    </alternativeName>
</protein>
<dbReference type="Gene3D" id="1.10.260.60">
    <property type="match status" value="1"/>
</dbReference>
<dbReference type="EMBL" id="UYYG01000009">
    <property type="protein sequence ID" value="VDN50868.1"/>
    <property type="molecule type" value="Genomic_DNA"/>
</dbReference>
<dbReference type="InterPro" id="IPR030445">
    <property type="entry name" value="H3-K79_meTrfase"/>
</dbReference>
<evidence type="ECO:0000256" key="13">
    <source>
        <dbReference type="SAM" id="MobiDB-lite"/>
    </source>
</evidence>
<reference evidence="18" key="1">
    <citation type="submission" date="2016-04" db="UniProtKB">
        <authorList>
            <consortium name="WormBaseParasite"/>
        </authorList>
    </citation>
    <scope>IDENTIFICATION</scope>
</reference>
<keyword evidence="17" id="KW-1185">Reference proteome</keyword>
<organism evidence="16 18">
    <name type="scientific">Dracunculus medinensis</name>
    <name type="common">Guinea worm</name>
    <dbReference type="NCBI Taxonomy" id="318479"/>
    <lineage>
        <taxon>Eukaryota</taxon>
        <taxon>Metazoa</taxon>
        <taxon>Ecdysozoa</taxon>
        <taxon>Nematoda</taxon>
        <taxon>Chromadorea</taxon>
        <taxon>Rhabditida</taxon>
        <taxon>Spirurina</taxon>
        <taxon>Dracunculoidea</taxon>
        <taxon>Dracunculidae</taxon>
        <taxon>Dracunculus</taxon>
    </lineage>
</organism>
<evidence type="ECO:0000256" key="7">
    <source>
        <dbReference type="ARBA" id="ARBA00022853"/>
    </source>
</evidence>
<dbReference type="GO" id="GO:0140956">
    <property type="term" value="F:histone H3K79 trimethyltransferase activity"/>
    <property type="evidence" value="ECO:0007669"/>
    <property type="project" value="UniProtKB-EC"/>
</dbReference>
<keyword evidence="6 11" id="KW-0949">S-adenosyl-L-methionine</keyword>
<keyword evidence="8 11" id="KW-0539">Nucleus</keyword>
<evidence type="ECO:0000259" key="14">
    <source>
        <dbReference type="PROSITE" id="PS51569"/>
    </source>
</evidence>
<dbReference type="AlphaFoldDB" id="A0A158Q4W7"/>
<dbReference type="GO" id="GO:0006281">
    <property type="term" value="P:DNA repair"/>
    <property type="evidence" value="ECO:0007669"/>
    <property type="project" value="TreeGrafter"/>
</dbReference>
<comment type="function">
    <text evidence="11">Histone methyltransferase that specifically trimethylates histone H3 to form H3K79me3. This methylation is required for telomere silencing and for the pachytene checkpoint during the meiotic cell cycle by allowing the recruitment of RAD9 to double strand breaks. Nucleosomes are preferred as substrate compared to free histone.</text>
</comment>
<evidence type="ECO:0000256" key="1">
    <source>
        <dbReference type="ARBA" id="ARBA00004123"/>
    </source>
</evidence>
<dbReference type="Pfam" id="PF08123">
    <property type="entry name" value="DOT1"/>
    <property type="match status" value="1"/>
</dbReference>
<feature type="compositionally biased region" description="Polar residues" evidence="13">
    <location>
        <begin position="836"/>
        <end position="846"/>
    </location>
</feature>
<evidence type="ECO:0000313" key="15">
    <source>
        <dbReference type="EMBL" id="VDN50868.1"/>
    </source>
</evidence>
<evidence type="ECO:0000313" key="16">
    <source>
        <dbReference type="Proteomes" id="UP000038040"/>
    </source>
</evidence>
<dbReference type="Proteomes" id="UP000038040">
    <property type="component" value="Unplaced"/>
</dbReference>
<dbReference type="PROSITE" id="PS51569">
    <property type="entry name" value="DOT1"/>
    <property type="match status" value="1"/>
</dbReference>
<keyword evidence="7 11" id="KW-0156">Chromatin regulator</keyword>
<evidence type="ECO:0000313" key="18">
    <source>
        <dbReference type="WBParaSite" id="DME_0000590201-mRNA-1"/>
    </source>
</evidence>
<feature type="region of interest" description="Disordered" evidence="13">
    <location>
        <begin position="824"/>
        <end position="846"/>
    </location>
</feature>
<accession>A0A158Q4W7</accession>
<evidence type="ECO:0000256" key="12">
    <source>
        <dbReference type="SAM" id="Coils"/>
    </source>
</evidence>
<evidence type="ECO:0000256" key="4">
    <source>
        <dbReference type="ARBA" id="ARBA00022603"/>
    </source>
</evidence>
<dbReference type="EC" id="2.1.1.360" evidence="2 11"/>
<proteinExistence type="inferred from homology"/>
<dbReference type="InterPro" id="IPR029063">
    <property type="entry name" value="SAM-dependent_MTases_sf"/>
</dbReference>
<comment type="subcellular location">
    <subcellularLocation>
        <location evidence="1 11">Nucleus</location>
    </subcellularLocation>
</comment>
<feature type="compositionally biased region" description="Polar residues" evidence="13">
    <location>
        <begin position="15"/>
        <end position="26"/>
    </location>
</feature>
<gene>
    <name evidence="15" type="ORF">DME_LOCUS841</name>
</gene>
<dbReference type="FunFam" id="3.40.50.150:FF:000033">
    <property type="entry name" value="Histone-lysine N-methyltransferase, H3 lysine-79 specific"/>
    <property type="match status" value="1"/>
</dbReference>
<feature type="coiled-coil region" evidence="12">
    <location>
        <begin position="699"/>
        <end position="726"/>
    </location>
</feature>
<evidence type="ECO:0000256" key="11">
    <source>
        <dbReference type="RuleBase" id="RU271113"/>
    </source>
</evidence>
<feature type="compositionally biased region" description="Polar residues" evidence="13">
    <location>
        <begin position="455"/>
        <end position="483"/>
    </location>
</feature>
<dbReference type="Proteomes" id="UP000274756">
    <property type="component" value="Unassembled WGS sequence"/>
</dbReference>
<feature type="region of interest" description="Disordered" evidence="13">
    <location>
        <begin position="455"/>
        <end position="501"/>
    </location>
</feature>
<sequence length="989" mass="111743">MHAPSNIKHEHVGKPSTSKIQLQQERNSSRSSSRSKSSPEVIEDEKIILKLASPVGGEALTFYWPLRESPGYSEGQEILDVVKNVLSSFPELNFIVRQHCGLNLDAIDKKNFDQMSSLLEAFNKTVPAITQLVRFPELRKDFKLLFCMTISFWFFQRPYNVIKNFSFSQWKGATKPGGEIWSAERADPVLLKQICTRAYNRAVDNVNHLNNHYKAFSSETYGETSYERLRMIIQEITPKERDVFVDLGSGVGQLVIQMAGGSRVRKAVGIEIASLPNKYAQNLVIEFKKWMKWYGKKFRPFEIFKGDFLDERFRELITKEATIIFINNYAFTADLETKIKRELLSDLKDGTRIISTKPYGHVNRSITDRHMNDISAILDVYEMSQCENACSWTGNYVPYYHHTINRAKLEKYFLAQRNPSLKLASNGSDESRRSSTSSKSRDSFRCWSRESSVSLPVRSNTPNIHTSLNRSHTPNVAGRTQITKIRRSISRQSDDDDYAIGPTTRSKWQEYCSTKTKRAHSTAVPVSANDIDPGDAGSEWSNRDSDYVPNKKIRKTGLGRGRPRKINLAKVVIYFVVAGNTKETRNLVHEMTCTVSVQPLLPINHPSIDIISRDLRDLFEMQLERMASPGLLHEIEAEIQSQMQYKSVLQNRIDLLNKQISSLLFSGTQNLYARMKELGIEATTPYALLDNAKEIVKHHKKISAECAALENEVTILELANKQLEMKVFRRNEDPNLVVNINTVPSINPLVASNVSDNYQTLAGYHKKLSAKGSLVCTKSADYSISNDSSAQQSQDSLSSTDLTIQYVVSNASSYAHQVNSGTLGTVKRSRCRPNRGGQSNKRIPSSSVKILSDPKEAEEMEKRIQDIVAKALEVSLRDLIINPKLSKCAEKERRARGEKRRDKLPTVSTLSTSRIATLHRVNEKMQQSSGAVELMEMKMRNVNDSLMKENIECEGSTTLHQSSLAVAKTETDSIRTAEDYGGICIDASR</sequence>
<dbReference type="GO" id="GO:0035097">
    <property type="term" value="C:histone methyltransferase complex"/>
    <property type="evidence" value="ECO:0007669"/>
    <property type="project" value="UniProtKB-ARBA"/>
</dbReference>
<dbReference type="OrthoDB" id="443402at2759"/>
<comment type="miscellaneous">
    <text evidence="11">In contrast to other lysine histone methyltransferases, it does not contain a SET domain, suggesting the existence of another mechanism for methylation of lysine residues of histones.</text>
</comment>
<feature type="region of interest" description="Disordered" evidence="13">
    <location>
        <begin position="1"/>
        <end position="39"/>
    </location>
</feature>
<dbReference type="GO" id="GO:0000077">
    <property type="term" value="P:DNA damage checkpoint signaling"/>
    <property type="evidence" value="ECO:0007669"/>
    <property type="project" value="TreeGrafter"/>
</dbReference>
<evidence type="ECO:0000256" key="2">
    <source>
        <dbReference type="ARBA" id="ARBA00012190"/>
    </source>
</evidence>
<evidence type="ECO:0000313" key="17">
    <source>
        <dbReference type="Proteomes" id="UP000274756"/>
    </source>
</evidence>
<evidence type="ECO:0000256" key="5">
    <source>
        <dbReference type="ARBA" id="ARBA00022679"/>
    </source>
</evidence>
<keyword evidence="12" id="KW-0175">Coiled coil</keyword>
<dbReference type="SUPFAM" id="SSF53335">
    <property type="entry name" value="S-adenosyl-L-methionine-dependent methyltransferases"/>
    <property type="match status" value="1"/>
</dbReference>
<comment type="catalytic activity">
    <reaction evidence="10 11">
        <text>L-lysyl(79)-[histone H3] + 3 S-adenosyl-L-methionine = N(6),N(6),N(6)-trimethyl-L-lysyl(79)-[histone H3] + 3 S-adenosyl-L-homocysteine + 3 H(+)</text>
        <dbReference type="Rhea" id="RHEA:60328"/>
        <dbReference type="Rhea" id="RHEA-COMP:15549"/>
        <dbReference type="Rhea" id="RHEA-COMP:15552"/>
        <dbReference type="ChEBI" id="CHEBI:15378"/>
        <dbReference type="ChEBI" id="CHEBI:29969"/>
        <dbReference type="ChEBI" id="CHEBI:57856"/>
        <dbReference type="ChEBI" id="CHEBI:59789"/>
        <dbReference type="ChEBI" id="CHEBI:61961"/>
        <dbReference type="EC" id="2.1.1.360"/>
    </reaction>
</comment>
<dbReference type="Gene3D" id="3.40.50.150">
    <property type="entry name" value="Vaccinia Virus protein VP39"/>
    <property type="match status" value="1"/>
</dbReference>
<feature type="region of interest" description="Disordered" evidence="13">
    <location>
        <begin position="519"/>
        <end position="549"/>
    </location>
</feature>
<evidence type="ECO:0000256" key="6">
    <source>
        <dbReference type="ARBA" id="ARBA00022691"/>
    </source>
</evidence>